<reference evidence="3" key="1">
    <citation type="journal article" date="2014" name="Genome Announc.">
        <title>Draft genome sequence of Colletotrichum sublineola, a destructive pathogen of cultivated sorghum.</title>
        <authorList>
            <person name="Baroncelli R."/>
            <person name="Sanz-Martin J.M."/>
            <person name="Rech G.E."/>
            <person name="Sukno S.A."/>
            <person name="Thon M.R."/>
        </authorList>
    </citation>
    <scope>NUCLEOTIDE SEQUENCE [LARGE SCALE GENOMIC DNA]</scope>
    <source>
        <strain evidence="3">TX430BB</strain>
    </source>
</reference>
<dbReference type="PANTHER" id="PTHR24148:SF82">
    <property type="entry name" value="HETEROKARYON INCOMPATIBILITY DOMAIN-CONTAINING PROTEIN"/>
    <property type="match status" value="1"/>
</dbReference>
<evidence type="ECO:0000259" key="1">
    <source>
        <dbReference type="PROSITE" id="PS50020"/>
    </source>
</evidence>
<dbReference type="EMBL" id="JMSE01000965">
    <property type="protein sequence ID" value="KDN66133.1"/>
    <property type="molecule type" value="Genomic_DNA"/>
</dbReference>
<dbReference type="HOGENOM" id="CLU_004184_7_4_1"/>
<gene>
    <name evidence="2" type="ORF">CSUB01_06125</name>
</gene>
<dbReference type="PANTHER" id="PTHR24148">
    <property type="entry name" value="ANKYRIN REPEAT DOMAIN-CONTAINING PROTEIN 39 HOMOLOG-RELATED"/>
    <property type="match status" value="1"/>
</dbReference>
<name>A0A066XAE5_COLSU</name>
<dbReference type="InterPro" id="IPR052895">
    <property type="entry name" value="HetReg/Transcr_Mod"/>
</dbReference>
<evidence type="ECO:0000313" key="2">
    <source>
        <dbReference type="EMBL" id="KDN66133.1"/>
    </source>
</evidence>
<sequence length="737" mass="82690">MTSPTEKPRYQYRGLDRNSKEIRVVELLPGTFDETIRIKFHHIALAPRRQSAVRLPPTRDEIQRTLPPDWIVRVCLDGRFIFERLREYGPEEPYETSWLHPVTGVDPNVSFDDNKLEYEGLSYVWAPSGGEEDADVLEPTAPSSSSSSSMSLSIRPNLAAALRQLRYLDIPRRMWIDALCINQADLEERNKQVHIMCDIYRRASHVVVWLGTEGDDSKLSIAALRHLGEQAVYTERGAWRTNPPGCSNPELARASVALPYDDRTWAGIAQLLRRPWFERLWVWQEVRLADERSFMLCGPDSISLSLFRRAIFCASDKKVLPSAEVRGLILDAVEVMLPFSNQPFFRELQALNWKGCTDPRDKIYGALGAAPAAIRKDVRPDYSLPVEQVYMQFCRAYLAHIRRLDFLDRCNIDAREIRGPSWVPDWSVPVDRAVRLPYADVFYAAGASAAEIGLHPDSESTGDAIMEAAGVRCGTVSFVGRKGPPDSEGLLAAVKAWEPTALSTERYAPTGERSIDAFVTLLGLGYMIERWPQCNSLLSVPEAAGLYGREFIGHEGAAVSHESLNFIRVRHRYFFKTDSGYMGTCHAQPEVGDELVVLLGCPSPLLVREDASPGSIGGPHQRFRVVGSTYTHGLMDTEALLGPLPDGWRARMSREAGFFDSMHFFSVSTGAVTKEDPRLGDDPAGWERMEAVRTGDDPWNFARYRNRKTREVINSDPRLAADALGARGVNVEKFCLV</sequence>
<dbReference type="OMA" id="WRTINDE"/>
<keyword evidence="3" id="KW-1185">Reference proteome</keyword>
<dbReference type="PROSITE" id="PS50020">
    <property type="entry name" value="WW_DOMAIN_2"/>
    <property type="match status" value="1"/>
</dbReference>
<evidence type="ECO:0000313" key="3">
    <source>
        <dbReference type="Proteomes" id="UP000027238"/>
    </source>
</evidence>
<dbReference type="Proteomes" id="UP000027238">
    <property type="component" value="Unassembled WGS sequence"/>
</dbReference>
<proteinExistence type="predicted"/>
<dbReference type="AlphaFoldDB" id="A0A066XAE5"/>
<dbReference type="InterPro" id="IPR010730">
    <property type="entry name" value="HET"/>
</dbReference>
<organism evidence="2 3">
    <name type="scientific">Colletotrichum sublineola</name>
    <name type="common">Sorghum anthracnose fungus</name>
    <dbReference type="NCBI Taxonomy" id="1173701"/>
    <lineage>
        <taxon>Eukaryota</taxon>
        <taxon>Fungi</taxon>
        <taxon>Dikarya</taxon>
        <taxon>Ascomycota</taxon>
        <taxon>Pezizomycotina</taxon>
        <taxon>Sordariomycetes</taxon>
        <taxon>Hypocreomycetidae</taxon>
        <taxon>Glomerellales</taxon>
        <taxon>Glomerellaceae</taxon>
        <taxon>Colletotrichum</taxon>
        <taxon>Colletotrichum graminicola species complex</taxon>
    </lineage>
</organism>
<dbReference type="STRING" id="1173701.A0A066XAE5"/>
<dbReference type="OrthoDB" id="4850726at2759"/>
<accession>A0A066XAE5</accession>
<protein>
    <recommendedName>
        <fullName evidence="1">WW domain-containing protein</fullName>
    </recommendedName>
</protein>
<comment type="caution">
    <text evidence="2">The sequence shown here is derived from an EMBL/GenBank/DDBJ whole genome shotgun (WGS) entry which is preliminary data.</text>
</comment>
<feature type="domain" description="WW" evidence="1">
    <location>
        <begin position="642"/>
        <end position="679"/>
    </location>
</feature>
<dbReference type="InterPro" id="IPR001202">
    <property type="entry name" value="WW_dom"/>
</dbReference>
<dbReference type="eggNOG" id="ENOG502SHD2">
    <property type="taxonomic scope" value="Eukaryota"/>
</dbReference>
<dbReference type="Pfam" id="PF06985">
    <property type="entry name" value="HET"/>
    <property type="match status" value="1"/>
</dbReference>